<dbReference type="KEGG" id="pco:PHACADRAFT_133501"/>
<dbReference type="AlphaFoldDB" id="K5WNG5"/>
<dbReference type="Proteomes" id="UP000008370">
    <property type="component" value="Unassembled WGS sequence"/>
</dbReference>
<dbReference type="HOGENOM" id="CLU_1482493_0_0_1"/>
<dbReference type="OrthoDB" id="10455793at2759"/>
<proteinExistence type="predicted"/>
<dbReference type="RefSeq" id="XP_007390201.1">
    <property type="nucleotide sequence ID" value="XM_007390139.1"/>
</dbReference>
<accession>K5WNG5</accession>
<dbReference type="EMBL" id="JH930468">
    <property type="protein sequence ID" value="EKM60754.1"/>
    <property type="molecule type" value="Genomic_DNA"/>
</dbReference>
<evidence type="ECO:0000313" key="1">
    <source>
        <dbReference type="EMBL" id="EKM60754.1"/>
    </source>
</evidence>
<keyword evidence="2" id="KW-1185">Reference proteome</keyword>
<dbReference type="GeneID" id="18908266"/>
<name>K5WNG5_PHACS</name>
<evidence type="ECO:0000313" key="2">
    <source>
        <dbReference type="Proteomes" id="UP000008370"/>
    </source>
</evidence>
<gene>
    <name evidence="1" type="ORF">PHACADRAFT_133501</name>
</gene>
<protein>
    <submittedName>
        <fullName evidence="1">Uncharacterized protein</fullName>
    </submittedName>
</protein>
<reference evidence="1 2" key="1">
    <citation type="journal article" date="2012" name="BMC Genomics">
        <title>Comparative genomics of the white-rot fungi, Phanerochaete carnosa and P. chrysosporium, to elucidate the genetic basis of the distinct wood types they colonize.</title>
        <authorList>
            <person name="Suzuki H."/>
            <person name="MacDonald J."/>
            <person name="Syed K."/>
            <person name="Salamov A."/>
            <person name="Hori C."/>
            <person name="Aerts A."/>
            <person name="Henrissat B."/>
            <person name="Wiebenga A."/>
            <person name="vanKuyk P.A."/>
            <person name="Barry K."/>
            <person name="Lindquist E."/>
            <person name="LaButti K."/>
            <person name="Lapidus A."/>
            <person name="Lucas S."/>
            <person name="Coutinho P."/>
            <person name="Gong Y."/>
            <person name="Samejima M."/>
            <person name="Mahadevan R."/>
            <person name="Abou-Zaid M."/>
            <person name="de Vries R.P."/>
            <person name="Igarashi K."/>
            <person name="Yadav J.S."/>
            <person name="Grigoriev I.V."/>
            <person name="Master E.R."/>
        </authorList>
    </citation>
    <scope>NUCLEOTIDE SEQUENCE [LARGE SCALE GENOMIC DNA]</scope>
    <source>
        <strain evidence="1 2">HHB-10118-sp</strain>
    </source>
</reference>
<organism evidence="1 2">
    <name type="scientific">Phanerochaete carnosa (strain HHB-10118-sp)</name>
    <name type="common">White-rot fungus</name>
    <name type="synonym">Peniophora carnosa</name>
    <dbReference type="NCBI Taxonomy" id="650164"/>
    <lineage>
        <taxon>Eukaryota</taxon>
        <taxon>Fungi</taxon>
        <taxon>Dikarya</taxon>
        <taxon>Basidiomycota</taxon>
        <taxon>Agaricomycotina</taxon>
        <taxon>Agaricomycetes</taxon>
        <taxon>Polyporales</taxon>
        <taxon>Phanerochaetaceae</taxon>
        <taxon>Phanerochaete</taxon>
    </lineage>
</organism>
<dbReference type="InParanoid" id="K5WNG5"/>
<sequence length="182" mass="20250">MLVFTISVIRAAPTAVHNSSGLVLGDCDTNVPLCYTRLFENYDRDRGNNTIWLSVGDSDDAPKAHLHHFTWQTGEQGRGQRLVYATWDNKGKGCLLAATVLHKDLPAHSRVVLTLGSLNFNQRLQLETIMQDTPVPRATEGLRTALRKEWCIQILEKGIAQKLFTGVELQAAVQALDTEKIL</sequence>